<dbReference type="AlphaFoldDB" id="A0A1F5G5U1"/>
<reference evidence="1 2" key="1">
    <citation type="journal article" date="2016" name="Nat. Commun.">
        <title>Thousands of microbial genomes shed light on interconnected biogeochemical processes in an aquifer system.</title>
        <authorList>
            <person name="Anantharaman K."/>
            <person name="Brown C.T."/>
            <person name="Hug L.A."/>
            <person name="Sharon I."/>
            <person name="Castelle C.J."/>
            <person name="Probst A.J."/>
            <person name="Thomas B.C."/>
            <person name="Singh A."/>
            <person name="Wilkins M.J."/>
            <person name="Karaoz U."/>
            <person name="Brodie E.L."/>
            <person name="Williams K.H."/>
            <person name="Hubbard S.S."/>
            <person name="Banfield J.F."/>
        </authorList>
    </citation>
    <scope>NUCLEOTIDE SEQUENCE [LARGE SCALE GENOMIC DNA]</scope>
</reference>
<sequence>MTYFFIPQIKNQALPSSLLRKLSKIVSNGKKIETKDAYQRFLKSLISEIKQNPPASKTSKNFKNELLQIAKAKPLTEKTPWGGVALKKVDVAKNFIQKLLVIKNYGILGFEIHKNKLEKLQVLEGFCLVLFSNHNSKDWQRGKVIVKLAKAADKFEFLPGDEHGIIALSDCIIEETSTNHLEDLIYIFRSDQV</sequence>
<gene>
    <name evidence="1" type="ORF">A2870_03485</name>
</gene>
<dbReference type="Proteomes" id="UP000179102">
    <property type="component" value="Unassembled WGS sequence"/>
</dbReference>
<evidence type="ECO:0000313" key="1">
    <source>
        <dbReference type="EMBL" id="OGD87185.1"/>
    </source>
</evidence>
<name>A0A1F5G5U1_9BACT</name>
<protein>
    <recommendedName>
        <fullName evidence="3">Mannose-6-phosphate isomerase type II C-terminal domain-containing protein</fullName>
    </recommendedName>
</protein>
<evidence type="ECO:0000313" key="2">
    <source>
        <dbReference type="Proteomes" id="UP000179102"/>
    </source>
</evidence>
<organism evidence="1 2">
    <name type="scientific">Candidatus Curtissbacteria bacterium RIFCSPHIGHO2_01_FULL_41_11</name>
    <dbReference type="NCBI Taxonomy" id="1797711"/>
    <lineage>
        <taxon>Bacteria</taxon>
        <taxon>Candidatus Curtissiibacteriota</taxon>
    </lineage>
</organism>
<dbReference type="STRING" id="1797711.A2870_03485"/>
<evidence type="ECO:0008006" key="3">
    <source>
        <dbReference type="Google" id="ProtNLM"/>
    </source>
</evidence>
<comment type="caution">
    <text evidence="1">The sequence shown here is derived from an EMBL/GenBank/DDBJ whole genome shotgun (WGS) entry which is preliminary data.</text>
</comment>
<dbReference type="EMBL" id="MFAZ01000018">
    <property type="protein sequence ID" value="OGD87185.1"/>
    <property type="molecule type" value="Genomic_DNA"/>
</dbReference>
<accession>A0A1F5G5U1</accession>
<proteinExistence type="predicted"/>